<comment type="caution">
    <text evidence="2">The sequence shown here is derived from an EMBL/GenBank/DDBJ whole genome shotgun (WGS) entry which is preliminary data.</text>
</comment>
<proteinExistence type="predicted"/>
<reference evidence="2 3" key="1">
    <citation type="journal article" date="2019" name="Nat. Ecol. Evol.">
        <title>Megaphylogeny resolves global patterns of mushroom evolution.</title>
        <authorList>
            <person name="Varga T."/>
            <person name="Krizsan K."/>
            <person name="Foldi C."/>
            <person name="Dima B."/>
            <person name="Sanchez-Garcia M."/>
            <person name="Sanchez-Ramirez S."/>
            <person name="Szollosi G.J."/>
            <person name="Szarkandi J.G."/>
            <person name="Papp V."/>
            <person name="Albert L."/>
            <person name="Andreopoulos W."/>
            <person name="Angelini C."/>
            <person name="Antonin V."/>
            <person name="Barry K.W."/>
            <person name="Bougher N.L."/>
            <person name="Buchanan P."/>
            <person name="Buyck B."/>
            <person name="Bense V."/>
            <person name="Catcheside P."/>
            <person name="Chovatia M."/>
            <person name="Cooper J."/>
            <person name="Damon W."/>
            <person name="Desjardin D."/>
            <person name="Finy P."/>
            <person name="Geml J."/>
            <person name="Haridas S."/>
            <person name="Hughes K."/>
            <person name="Justo A."/>
            <person name="Karasinski D."/>
            <person name="Kautmanova I."/>
            <person name="Kiss B."/>
            <person name="Kocsube S."/>
            <person name="Kotiranta H."/>
            <person name="LaButti K.M."/>
            <person name="Lechner B.E."/>
            <person name="Liimatainen K."/>
            <person name="Lipzen A."/>
            <person name="Lukacs Z."/>
            <person name="Mihaltcheva S."/>
            <person name="Morgado L.N."/>
            <person name="Niskanen T."/>
            <person name="Noordeloos M.E."/>
            <person name="Ohm R.A."/>
            <person name="Ortiz-Santana B."/>
            <person name="Ovrebo C."/>
            <person name="Racz N."/>
            <person name="Riley R."/>
            <person name="Savchenko A."/>
            <person name="Shiryaev A."/>
            <person name="Soop K."/>
            <person name="Spirin V."/>
            <person name="Szebenyi C."/>
            <person name="Tomsovsky M."/>
            <person name="Tulloss R.E."/>
            <person name="Uehling J."/>
            <person name="Grigoriev I.V."/>
            <person name="Vagvolgyi C."/>
            <person name="Papp T."/>
            <person name="Martin F.M."/>
            <person name="Miettinen O."/>
            <person name="Hibbett D.S."/>
            <person name="Nagy L.G."/>
        </authorList>
    </citation>
    <scope>NUCLEOTIDE SEQUENCE [LARGE SCALE GENOMIC DNA]</scope>
    <source>
        <strain evidence="2 3">FP101781</strain>
    </source>
</reference>
<name>A0A4Y7T6K5_COPMI</name>
<protein>
    <submittedName>
        <fullName evidence="2">Uncharacterized protein</fullName>
    </submittedName>
</protein>
<evidence type="ECO:0000313" key="3">
    <source>
        <dbReference type="Proteomes" id="UP000298030"/>
    </source>
</evidence>
<dbReference type="Proteomes" id="UP000298030">
    <property type="component" value="Unassembled WGS sequence"/>
</dbReference>
<dbReference type="EMBL" id="QPFP01000025">
    <property type="protein sequence ID" value="TEB29816.1"/>
    <property type="molecule type" value="Genomic_DNA"/>
</dbReference>
<sequence length="368" mass="39753">MALDKKLGLIHMTSRQLTLVEKADCLSVIISSTLGGLDMVVGKIRNRGRGALLGWNYVGDRGALLEGDTGDKDRGAVSEVVGAEDEGAPLEGWSVWRTRELRRRGVVGVRDDGALAGRSGWCRGRGSCVGGVVLAGDKGAPSERGYIRDEGESLEGGVWCLGQGSSLGRLEEARFLCQRHGSSLGGLGEAQFFTSTTWELPRRVGGGSVFTSTTWELPRRVGVLTAVSTNDNINLLTPKKNGPRIVTGKGTLTASNQQRTGKKHMGLTKDHKKRSYSKYRFVFIKAQGLTCRSQVEQPDSEAPWSGAKSSPVIDIKIEPPPTFRGISHVIDIKMEPPPTLRGSSHVVDVNVKPPTTFRESSHVIDIKL</sequence>
<keyword evidence="3" id="KW-1185">Reference proteome</keyword>
<organism evidence="2 3">
    <name type="scientific">Coprinellus micaceus</name>
    <name type="common">Glistening ink-cap mushroom</name>
    <name type="synonym">Coprinus micaceus</name>
    <dbReference type="NCBI Taxonomy" id="71717"/>
    <lineage>
        <taxon>Eukaryota</taxon>
        <taxon>Fungi</taxon>
        <taxon>Dikarya</taxon>
        <taxon>Basidiomycota</taxon>
        <taxon>Agaricomycotina</taxon>
        <taxon>Agaricomycetes</taxon>
        <taxon>Agaricomycetidae</taxon>
        <taxon>Agaricales</taxon>
        <taxon>Agaricineae</taxon>
        <taxon>Psathyrellaceae</taxon>
        <taxon>Coprinellus</taxon>
    </lineage>
</organism>
<evidence type="ECO:0000313" key="2">
    <source>
        <dbReference type="EMBL" id="TEB29816.1"/>
    </source>
</evidence>
<accession>A0A4Y7T6K5</accession>
<dbReference type="AlphaFoldDB" id="A0A4Y7T6K5"/>
<gene>
    <name evidence="2" type="ORF">FA13DRAFT_1710716</name>
</gene>
<feature type="region of interest" description="Disordered" evidence="1">
    <location>
        <begin position="294"/>
        <end position="316"/>
    </location>
</feature>
<evidence type="ECO:0000256" key="1">
    <source>
        <dbReference type="SAM" id="MobiDB-lite"/>
    </source>
</evidence>